<dbReference type="Proteomes" id="UP000504638">
    <property type="component" value="Unplaced"/>
</dbReference>
<evidence type="ECO:0000256" key="1">
    <source>
        <dbReference type="ARBA" id="ARBA00023002"/>
    </source>
</evidence>
<dbReference type="InterPro" id="IPR044053">
    <property type="entry name" value="AsaB-like"/>
</dbReference>
<dbReference type="OrthoDB" id="412788at2759"/>
<evidence type="ECO:0000313" key="5">
    <source>
        <dbReference type="RefSeq" id="XP_033535976.1"/>
    </source>
</evidence>
<comment type="similarity">
    <text evidence="2">Belongs to the asaB hydroxylase/desaturase family.</text>
</comment>
<dbReference type="PANTHER" id="PTHR34598:SF3">
    <property type="entry name" value="OXIDOREDUCTASE AN1597"/>
    <property type="match status" value="1"/>
</dbReference>
<accession>A0A6G1G8B0</accession>
<reference evidence="5" key="2">
    <citation type="submission" date="2020-04" db="EMBL/GenBank/DDBJ databases">
        <authorList>
            <consortium name="NCBI Genome Project"/>
        </authorList>
    </citation>
    <scope>NUCLEOTIDE SEQUENCE</scope>
    <source>
        <strain evidence="5">CBS 781.70</strain>
    </source>
</reference>
<dbReference type="NCBIfam" id="NF041278">
    <property type="entry name" value="CmcJ_NvfI_EfuI"/>
    <property type="match status" value="1"/>
</dbReference>
<dbReference type="AlphaFoldDB" id="A0A6G1G8B0"/>
<evidence type="ECO:0008006" key="6">
    <source>
        <dbReference type="Google" id="ProtNLM"/>
    </source>
</evidence>
<reference evidence="5" key="3">
    <citation type="submission" date="2025-04" db="UniProtKB">
        <authorList>
            <consortium name="RefSeq"/>
        </authorList>
    </citation>
    <scope>IDENTIFICATION</scope>
    <source>
        <strain evidence="5">CBS 781.70</strain>
    </source>
</reference>
<keyword evidence="4" id="KW-1185">Reference proteome</keyword>
<evidence type="ECO:0000313" key="4">
    <source>
        <dbReference type="Proteomes" id="UP000504638"/>
    </source>
</evidence>
<evidence type="ECO:0000313" key="3">
    <source>
        <dbReference type="EMBL" id="KAF1814345.1"/>
    </source>
</evidence>
<dbReference type="RefSeq" id="XP_033535976.1">
    <property type="nucleotide sequence ID" value="XM_033680618.1"/>
</dbReference>
<dbReference type="PANTHER" id="PTHR34598">
    <property type="entry name" value="BLL6449 PROTEIN"/>
    <property type="match status" value="1"/>
</dbReference>
<keyword evidence="1" id="KW-0560">Oxidoreductase</keyword>
<dbReference type="EMBL" id="ML975153">
    <property type="protein sequence ID" value="KAF1814345.1"/>
    <property type="molecule type" value="Genomic_DNA"/>
</dbReference>
<dbReference type="GO" id="GO:0016491">
    <property type="term" value="F:oxidoreductase activity"/>
    <property type="evidence" value="ECO:0007669"/>
    <property type="project" value="UniProtKB-KW"/>
</dbReference>
<reference evidence="3 5" key="1">
    <citation type="submission" date="2020-01" db="EMBL/GenBank/DDBJ databases">
        <authorList>
            <consortium name="DOE Joint Genome Institute"/>
            <person name="Haridas S."/>
            <person name="Albert R."/>
            <person name="Binder M."/>
            <person name="Bloem J."/>
            <person name="Labutti K."/>
            <person name="Salamov A."/>
            <person name="Andreopoulos B."/>
            <person name="Baker S.E."/>
            <person name="Barry K."/>
            <person name="Bills G."/>
            <person name="Bluhm B.H."/>
            <person name="Cannon C."/>
            <person name="Castanera R."/>
            <person name="Culley D.E."/>
            <person name="Daum C."/>
            <person name="Ezra D."/>
            <person name="Gonzalez J.B."/>
            <person name="Henrissat B."/>
            <person name="Kuo A."/>
            <person name="Liang C."/>
            <person name="Lipzen A."/>
            <person name="Lutzoni F."/>
            <person name="Magnuson J."/>
            <person name="Mondo S."/>
            <person name="Nolan M."/>
            <person name="Ohm R."/>
            <person name="Pangilinan J."/>
            <person name="Park H.-J."/>
            <person name="Ramirez L."/>
            <person name="Alfaro M."/>
            <person name="Sun H."/>
            <person name="Tritt A."/>
            <person name="Yoshinaga Y."/>
            <person name="Zwiers L.-H."/>
            <person name="Turgeon B.G."/>
            <person name="Goodwin S.B."/>
            <person name="Spatafora J.W."/>
            <person name="Crous P.W."/>
            <person name="Grigoriev I.V."/>
        </authorList>
    </citation>
    <scope>NUCLEOTIDE SEQUENCE</scope>
    <source>
        <strain evidence="3 5">CBS 781.70</strain>
    </source>
</reference>
<protein>
    <recommendedName>
        <fullName evidence="6">Methyltransferase</fullName>
    </recommendedName>
</protein>
<gene>
    <name evidence="3 5" type="ORF">P152DRAFT_465221</name>
</gene>
<dbReference type="GeneID" id="54421188"/>
<proteinExistence type="inferred from homology"/>
<sequence length="271" mass="30606">MQMQCNGGTRPQGTNHVSTEVLYYKDPGDGSPPPPAYVGQPNTFIRPPHPQDVLITDVSDDEDKYTLDSHGFAFVKNHPSAEKDFVDDAQIKAVYYPETEQLLKGLVADRPSPSTGATRVSRVFIFDHTIRRAVADDRAAPSQPRGPGFPVHIDQSYTALENRVWRPIKTILRDLLGLADAHSVPKSDLVPSKLIYPDRKGKTYSVRPNPAHRWYFKYAQRPDEPLFIKCYDSLNDGRARRVPHSAFVNPAHVNEPPRESIEVRALVFYDY</sequence>
<evidence type="ECO:0000256" key="2">
    <source>
        <dbReference type="ARBA" id="ARBA00023604"/>
    </source>
</evidence>
<organism evidence="3">
    <name type="scientific">Eremomyces bilateralis CBS 781.70</name>
    <dbReference type="NCBI Taxonomy" id="1392243"/>
    <lineage>
        <taxon>Eukaryota</taxon>
        <taxon>Fungi</taxon>
        <taxon>Dikarya</taxon>
        <taxon>Ascomycota</taxon>
        <taxon>Pezizomycotina</taxon>
        <taxon>Dothideomycetes</taxon>
        <taxon>Dothideomycetes incertae sedis</taxon>
        <taxon>Eremomycetales</taxon>
        <taxon>Eremomycetaceae</taxon>
        <taxon>Eremomyces</taxon>
    </lineage>
</organism>
<name>A0A6G1G8B0_9PEZI</name>